<dbReference type="Proteomes" id="UP000241421">
    <property type="component" value="Unassembled WGS sequence"/>
</dbReference>
<organism evidence="1 2">
    <name type="scientific">Massilia glaciei</name>
    <dbReference type="NCBI Taxonomy" id="1524097"/>
    <lineage>
        <taxon>Bacteria</taxon>
        <taxon>Pseudomonadati</taxon>
        <taxon>Pseudomonadota</taxon>
        <taxon>Betaproteobacteria</taxon>
        <taxon>Burkholderiales</taxon>
        <taxon>Oxalobacteraceae</taxon>
        <taxon>Telluria group</taxon>
        <taxon>Massilia</taxon>
    </lineage>
</organism>
<evidence type="ECO:0000313" key="1">
    <source>
        <dbReference type="EMBL" id="PWF39530.1"/>
    </source>
</evidence>
<reference evidence="1 2" key="1">
    <citation type="submission" date="2018-04" db="EMBL/GenBank/DDBJ databases">
        <title>Massilia violaceinigra sp. nov., a novel purple-pigmented bacterium isolated from Tianshan glacier, Xinjiang, China.</title>
        <authorList>
            <person name="Wang H."/>
        </authorList>
    </citation>
    <scope>NUCLEOTIDE SEQUENCE [LARGE SCALE GENOMIC DNA]</scope>
    <source>
        <strain evidence="1 2">B448-2</strain>
    </source>
</reference>
<gene>
    <name evidence="1" type="ORF">C7C56_026580</name>
</gene>
<comment type="caution">
    <text evidence="1">The sequence shown here is derived from an EMBL/GenBank/DDBJ whole genome shotgun (WGS) entry which is preliminary data.</text>
</comment>
<dbReference type="AlphaFoldDB" id="A0A2U2HA08"/>
<proteinExistence type="predicted"/>
<evidence type="ECO:0000313" key="2">
    <source>
        <dbReference type="Proteomes" id="UP000241421"/>
    </source>
</evidence>
<sequence length="217" mass="23632">MFSETGTHQCGRALSEVPLPGNGPAGWEAFEAAFEGISLYAGRIDKTMAQSGTAGERDDSCFTGAWTERAGCFSRFPQFRVHTDEVAETGQVPHRTGVYVSSDDPHAALQFAWVGGQGGRLLEGVTFNPLGLAALESVGRQRLWLDEVAMLRVVQANLNNADLNADPGFECAEIAELAPSLIARNAFTSRAMKWHYVEKIDGAFEEINESETVQLHR</sequence>
<protein>
    <recommendedName>
        <fullName evidence="3">RES domain-containing protein</fullName>
    </recommendedName>
</protein>
<dbReference type="EMBL" id="PXWF02000337">
    <property type="protein sequence ID" value="PWF39530.1"/>
    <property type="molecule type" value="Genomic_DNA"/>
</dbReference>
<accession>A0A2U2HA08</accession>
<name>A0A2U2HA08_9BURK</name>
<keyword evidence="2" id="KW-1185">Reference proteome</keyword>
<evidence type="ECO:0008006" key="3">
    <source>
        <dbReference type="Google" id="ProtNLM"/>
    </source>
</evidence>